<accession>X1UDK3</accession>
<gene>
    <name evidence="1" type="ORF">S12H4_33928</name>
</gene>
<reference evidence="1" key="1">
    <citation type="journal article" date="2014" name="Front. Microbiol.">
        <title>High frequency of phylogenetically diverse reductive dehalogenase-homologous genes in deep subseafloor sedimentary metagenomes.</title>
        <authorList>
            <person name="Kawai M."/>
            <person name="Futagami T."/>
            <person name="Toyoda A."/>
            <person name="Takaki Y."/>
            <person name="Nishi S."/>
            <person name="Hori S."/>
            <person name="Arai W."/>
            <person name="Tsubouchi T."/>
            <person name="Morono Y."/>
            <person name="Uchiyama I."/>
            <person name="Ito T."/>
            <person name="Fujiyama A."/>
            <person name="Inagaki F."/>
            <person name="Takami H."/>
        </authorList>
    </citation>
    <scope>NUCLEOTIDE SEQUENCE</scope>
    <source>
        <strain evidence="1">Expedition CK06-06</strain>
    </source>
</reference>
<name>X1UDK3_9ZZZZ</name>
<dbReference type="EMBL" id="BARW01020037">
    <property type="protein sequence ID" value="GAJ01657.1"/>
    <property type="molecule type" value="Genomic_DNA"/>
</dbReference>
<dbReference type="AlphaFoldDB" id="X1UDK3"/>
<organism evidence="1">
    <name type="scientific">marine sediment metagenome</name>
    <dbReference type="NCBI Taxonomy" id="412755"/>
    <lineage>
        <taxon>unclassified sequences</taxon>
        <taxon>metagenomes</taxon>
        <taxon>ecological metagenomes</taxon>
    </lineage>
</organism>
<evidence type="ECO:0000313" key="1">
    <source>
        <dbReference type="EMBL" id="GAJ01657.1"/>
    </source>
</evidence>
<proteinExistence type="predicted"/>
<protein>
    <submittedName>
        <fullName evidence="1">Uncharacterized protein</fullName>
    </submittedName>
</protein>
<comment type="caution">
    <text evidence="1">The sequence shown here is derived from an EMBL/GenBank/DDBJ whole genome shotgun (WGS) entry which is preliminary data.</text>
</comment>
<feature type="non-terminal residue" evidence="1">
    <location>
        <position position="1"/>
    </location>
</feature>
<sequence>QDKIEDWYTVAPINELLLDITQGAGTEGTTQVITQQFRTY</sequence>